<organism evidence="1 2">
    <name type="scientific">Candidatus Neomicrothrix parvicella RN1</name>
    <dbReference type="NCBI Taxonomy" id="1229780"/>
    <lineage>
        <taxon>Bacteria</taxon>
        <taxon>Bacillati</taxon>
        <taxon>Actinomycetota</taxon>
        <taxon>Acidimicrobiia</taxon>
        <taxon>Acidimicrobiales</taxon>
        <taxon>Microthrixaceae</taxon>
        <taxon>Candidatus Neomicrothrix</taxon>
    </lineage>
</organism>
<accession>R4Z6I4</accession>
<dbReference type="PIRSF" id="PIRSF015617">
    <property type="entry name" value="Adensltrnsf_CobA"/>
    <property type="match status" value="1"/>
</dbReference>
<gene>
    <name evidence="1" type="ORF">BN381_420011</name>
</gene>
<dbReference type="PANTHER" id="PTHR46638:SF1">
    <property type="entry name" value="CORRINOID ADENOSYLTRANSFERASE"/>
    <property type="match status" value="1"/>
</dbReference>
<dbReference type="EC" id="2.5.1.17" evidence="1"/>
<dbReference type="eggNOG" id="COG2109">
    <property type="taxonomic scope" value="Bacteria"/>
</dbReference>
<dbReference type="GO" id="GO:0005524">
    <property type="term" value="F:ATP binding"/>
    <property type="evidence" value="ECO:0007669"/>
    <property type="project" value="InterPro"/>
</dbReference>
<dbReference type="Pfam" id="PF02572">
    <property type="entry name" value="CobA_CobO_BtuR"/>
    <property type="match status" value="1"/>
</dbReference>
<protein>
    <submittedName>
        <fullName evidence="1">Cob(I)alamin adenosyltransferase</fullName>
        <ecNumber evidence="1">2.5.1.17</ecNumber>
    </submittedName>
</protein>
<keyword evidence="1" id="KW-0808">Transferase</keyword>
<comment type="caution">
    <text evidence="1">The sequence shown here is derived from an EMBL/GenBank/DDBJ whole genome shotgun (WGS) entry which is preliminary data.</text>
</comment>
<dbReference type="EMBL" id="CANL01000037">
    <property type="protein sequence ID" value="CCM64582.1"/>
    <property type="molecule type" value="Genomic_DNA"/>
</dbReference>
<dbReference type="NCBIfam" id="NF004637">
    <property type="entry name" value="PRK05986.1"/>
    <property type="match status" value="1"/>
</dbReference>
<dbReference type="AlphaFoldDB" id="R4Z6I4"/>
<proteinExistence type="predicted"/>
<reference evidence="1 2" key="1">
    <citation type="journal article" date="2013" name="ISME J.">
        <title>Metabolic model for the filamentous 'Candidatus Microthrix parvicella' based on genomic and metagenomic analyses.</title>
        <authorList>
            <person name="Jon McIlroy S."/>
            <person name="Kristiansen R."/>
            <person name="Albertsen M."/>
            <person name="Michael Karst S."/>
            <person name="Rossetti S."/>
            <person name="Lund Nielsen J."/>
            <person name="Tandoi V."/>
            <person name="James Seviour R."/>
            <person name="Nielsen P.H."/>
        </authorList>
    </citation>
    <scope>NUCLEOTIDE SEQUENCE [LARGE SCALE GENOMIC DNA]</scope>
    <source>
        <strain evidence="1 2">RN1</strain>
    </source>
</reference>
<dbReference type="Gene3D" id="3.40.50.300">
    <property type="entry name" value="P-loop containing nucleotide triphosphate hydrolases"/>
    <property type="match status" value="1"/>
</dbReference>
<dbReference type="PANTHER" id="PTHR46638">
    <property type="entry name" value="CORRINOID ADENOSYLTRANSFERASE"/>
    <property type="match status" value="1"/>
</dbReference>
<dbReference type="InterPro" id="IPR027417">
    <property type="entry name" value="P-loop_NTPase"/>
</dbReference>
<dbReference type="GO" id="GO:0009236">
    <property type="term" value="P:cobalamin biosynthetic process"/>
    <property type="evidence" value="ECO:0007669"/>
    <property type="project" value="InterPro"/>
</dbReference>
<dbReference type="OrthoDB" id="9810309at2"/>
<dbReference type="Proteomes" id="UP000018291">
    <property type="component" value="Unassembled WGS sequence"/>
</dbReference>
<dbReference type="SUPFAM" id="SSF52540">
    <property type="entry name" value="P-loop containing nucleoside triphosphate hydrolases"/>
    <property type="match status" value="1"/>
</dbReference>
<keyword evidence="2" id="KW-1185">Reference proteome</keyword>
<sequence length="192" mass="20818">MNDQDPTDVPTADPRPAKLTRATSLVLVNTGPGKGKTSAAIGVVIRGVARGWRVAVVQFLKSDTWHSGEEKVCRQLGVDWLTEGEGFTWDSTDLTVDRARAVSAWGQAKALISAGDHSLVVLDEVTYPVNWEWIDVGDVVETIRTRPDHVNLVITGRDAPQALIDLADTVTEMAETKHAYQAGISAKKGIDF</sequence>
<evidence type="ECO:0000313" key="1">
    <source>
        <dbReference type="EMBL" id="CCM64582.1"/>
    </source>
</evidence>
<evidence type="ECO:0000313" key="2">
    <source>
        <dbReference type="Proteomes" id="UP000018291"/>
    </source>
</evidence>
<dbReference type="GO" id="GO:0008817">
    <property type="term" value="F:corrinoid adenosyltransferase activity"/>
    <property type="evidence" value="ECO:0007669"/>
    <property type="project" value="UniProtKB-EC"/>
</dbReference>
<dbReference type="InterPro" id="IPR003724">
    <property type="entry name" value="CblAdoTrfase_CobA"/>
</dbReference>
<dbReference type="NCBIfam" id="TIGR00708">
    <property type="entry name" value="cobA"/>
    <property type="match status" value="1"/>
</dbReference>
<dbReference type="STRING" id="1229780.BN381_420011"/>
<dbReference type="CDD" id="cd00561">
    <property type="entry name" value="CobA_ACA"/>
    <property type="match status" value="1"/>
</dbReference>
<dbReference type="HOGENOM" id="CLU_088595_0_1_11"/>
<dbReference type="RefSeq" id="WP_012228776.1">
    <property type="nucleotide sequence ID" value="NZ_HG422565.1"/>
</dbReference>
<name>R4Z6I4_9ACTN</name>